<keyword evidence="5 9" id="KW-0812">Transmembrane</keyword>
<dbReference type="Proteomes" id="UP000616608">
    <property type="component" value="Unassembled WGS sequence"/>
</dbReference>
<accession>A0A917G8G7</accession>
<protein>
    <recommendedName>
        <fullName evidence="9">Branched-chain amino acid transport system carrier protein</fullName>
    </recommendedName>
</protein>
<reference evidence="10" key="2">
    <citation type="submission" date="2020-09" db="EMBL/GenBank/DDBJ databases">
        <authorList>
            <person name="Sun Q."/>
            <person name="Zhou Y."/>
        </authorList>
    </citation>
    <scope>NUCLEOTIDE SEQUENCE</scope>
    <source>
        <strain evidence="10">CGMCC 1.15760</strain>
    </source>
</reference>
<feature type="transmembrane region" description="Helical" evidence="9">
    <location>
        <begin position="120"/>
        <end position="141"/>
    </location>
</feature>
<feature type="transmembrane region" description="Helical" evidence="9">
    <location>
        <begin position="153"/>
        <end position="175"/>
    </location>
</feature>
<dbReference type="RefSeq" id="WP_188615135.1">
    <property type="nucleotide sequence ID" value="NZ_BMJT01000007.1"/>
</dbReference>
<dbReference type="Pfam" id="PF05525">
    <property type="entry name" value="Branch_AA_trans"/>
    <property type="match status" value="1"/>
</dbReference>
<dbReference type="GO" id="GO:0015818">
    <property type="term" value="P:isoleucine transport"/>
    <property type="evidence" value="ECO:0007669"/>
    <property type="project" value="TreeGrafter"/>
</dbReference>
<comment type="caution">
    <text evidence="10">The sequence shown here is derived from an EMBL/GenBank/DDBJ whole genome shotgun (WGS) entry which is preliminary data.</text>
</comment>
<feature type="transmembrane region" description="Helical" evidence="9">
    <location>
        <begin position="315"/>
        <end position="340"/>
    </location>
</feature>
<feature type="transmembrane region" description="Helical" evidence="9">
    <location>
        <begin position="273"/>
        <end position="294"/>
    </location>
</feature>
<organism evidence="10 11">
    <name type="scientific">Lysinibacillus alkalisoli</name>
    <dbReference type="NCBI Taxonomy" id="1911548"/>
    <lineage>
        <taxon>Bacteria</taxon>
        <taxon>Bacillati</taxon>
        <taxon>Bacillota</taxon>
        <taxon>Bacilli</taxon>
        <taxon>Bacillales</taxon>
        <taxon>Bacillaceae</taxon>
        <taxon>Lysinibacillus</taxon>
    </lineage>
</organism>
<dbReference type="GO" id="GO:0005304">
    <property type="term" value="F:L-valine transmembrane transporter activity"/>
    <property type="evidence" value="ECO:0007669"/>
    <property type="project" value="TreeGrafter"/>
</dbReference>
<dbReference type="PANTHER" id="PTHR30588:SF0">
    <property type="entry name" value="BRANCHED-CHAIN AMINO ACID PERMEASE BRNQ"/>
    <property type="match status" value="1"/>
</dbReference>
<evidence type="ECO:0000313" key="11">
    <source>
        <dbReference type="Proteomes" id="UP000616608"/>
    </source>
</evidence>
<dbReference type="EMBL" id="BMJT01000007">
    <property type="protein sequence ID" value="GGG27260.1"/>
    <property type="molecule type" value="Genomic_DNA"/>
</dbReference>
<evidence type="ECO:0000256" key="7">
    <source>
        <dbReference type="ARBA" id="ARBA00022989"/>
    </source>
</evidence>
<dbReference type="NCBIfam" id="TIGR00796">
    <property type="entry name" value="livcs"/>
    <property type="match status" value="1"/>
</dbReference>
<feature type="transmembrane region" description="Helical" evidence="9">
    <location>
        <begin position="7"/>
        <end position="29"/>
    </location>
</feature>
<keyword evidence="6 9" id="KW-0029">Amino-acid transport</keyword>
<dbReference type="AlphaFoldDB" id="A0A917G8G7"/>
<dbReference type="GO" id="GO:0015190">
    <property type="term" value="F:L-leucine transmembrane transporter activity"/>
    <property type="evidence" value="ECO:0007669"/>
    <property type="project" value="TreeGrafter"/>
</dbReference>
<name>A0A917G8G7_9BACI</name>
<sequence>MQTKPSFSTYALIGTMLFGMFFGAGNLIFPVQLGQGAGTHFWFVLLGFLITAITLPFIGILSIGLSNSKNLLDLGNRVHPTFSFIFSLLLYLAIGPLCALPRTATVPFVVGFEPFISENYLALALLIFSFIFFALTCYFSLNPAKVMDYIGKYLTPAFLVFLFILIGVSIVSPMGKFEQSTGDASTAFMNGFTGGYQTMDALAALAFGAVIVHAIKQQGFTTPKQVAYMTWKSGLFAMILMMIIYGFIMYIGATSLDAIGTQENGGLILTAVAQYYFGKYGALLLAIIIVLACLKTSIGLTTACSEFFHDIMPRIRYRTFVVINCIVSFAIANVGLSQIIRFAEPVLFFLYPIAIVLTLLTLLSPLFQQRKIVFILPLLLTLCISVIDGYNLLIIKIPNFTFQPFSIISEWYDEFLPFYTIGLGWLIPALIGFIFAFIWHRLSNKNTSTSLN</sequence>
<keyword evidence="4" id="KW-1003">Cell membrane</keyword>
<keyword evidence="11" id="KW-1185">Reference proteome</keyword>
<gene>
    <name evidence="10" type="primary">brnQ</name>
    <name evidence="10" type="ORF">GCM10007425_22280</name>
</gene>
<proteinExistence type="inferred from homology"/>
<evidence type="ECO:0000256" key="3">
    <source>
        <dbReference type="ARBA" id="ARBA00022448"/>
    </source>
</evidence>
<evidence type="ECO:0000256" key="8">
    <source>
        <dbReference type="ARBA" id="ARBA00023136"/>
    </source>
</evidence>
<keyword evidence="7 9" id="KW-1133">Transmembrane helix</keyword>
<reference evidence="10" key="1">
    <citation type="journal article" date="2014" name="Int. J. Syst. Evol. Microbiol.">
        <title>Complete genome sequence of Corynebacterium casei LMG S-19264T (=DSM 44701T), isolated from a smear-ripened cheese.</title>
        <authorList>
            <consortium name="US DOE Joint Genome Institute (JGI-PGF)"/>
            <person name="Walter F."/>
            <person name="Albersmeier A."/>
            <person name="Kalinowski J."/>
            <person name="Ruckert C."/>
        </authorList>
    </citation>
    <scope>NUCLEOTIDE SEQUENCE</scope>
    <source>
        <strain evidence="10">CGMCC 1.15760</strain>
    </source>
</reference>
<feature type="transmembrane region" description="Helical" evidence="9">
    <location>
        <begin position="415"/>
        <end position="439"/>
    </location>
</feature>
<feature type="transmembrane region" description="Helical" evidence="9">
    <location>
        <begin position="374"/>
        <end position="395"/>
    </location>
</feature>
<feature type="transmembrane region" description="Helical" evidence="9">
    <location>
        <begin position="41"/>
        <end position="66"/>
    </location>
</feature>
<dbReference type="GO" id="GO:0015188">
    <property type="term" value="F:L-isoleucine transmembrane transporter activity"/>
    <property type="evidence" value="ECO:0007669"/>
    <property type="project" value="TreeGrafter"/>
</dbReference>
<feature type="transmembrane region" description="Helical" evidence="9">
    <location>
        <begin position="195"/>
        <end position="215"/>
    </location>
</feature>
<evidence type="ECO:0000256" key="4">
    <source>
        <dbReference type="ARBA" id="ARBA00022475"/>
    </source>
</evidence>
<evidence type="ECO:0000256" key="1">
    <source>
        <dbReference type="ARBA" id="ARBA00004651"/>
    </source>
</evidence>
<dbReference type="Gene3D" id="1.10.4160.10">
    <property type="entry name" value="Hydantoin permease"/>
    <property type="match status" value="1"/>
</dbReference>
<dbReference type="InterPro" id="IPR004685">
    <property type="entry name" value="Brnchd-chn_aa_trnsp_Livcs"/>
</dbReference>
<evidence type="ECO:0000256" key="5">
    <source>
        <dbReference type="ARBA" id="ARBA00022692"/>
    </source>
</evidence>
<comment type="function">
    <text evidence="9">Component of the transport system for branched-chain amino acids.</text>
</comment>
<keyword evidence="3 9" id="KW-0813">Transport</keyword>
<evidence type="ECO:0000256" key="2">
    <source>
        <dbReference type="ARBA" id="ARBA00008540"/>
    </source>
</evidence>
<evidence type="ECO:0000256" key="9">
    <source>
        <dbReference type="RuleBase" id="RU362122"/>
    </source>
</evidence>
<dbReference type="GO" id="GO:0015820">
    <property type="term" value="P:L-leucine transport"/>
    <property type="evidence" value="ECO:0007669"/>
    <property type="project" value="TreeGrafter"/>
</dbReference>
<evidence type="ECO:0000256" key="6">
    <source>
        <dbReference type="ARBA" id="ARBA00022970"/>
    </source>
</evidence>
<keyword evidence="8 9" id="KW-0472">Membrane</keyword>
<dbReference type="PANTHER" id="PTHR30588">
    <property type="entry name" value="BRANCHED-CHAIN AMINO ACID TRANSPORT SYSTEM 2 CARRIER PROTEIN"/>
    <property type="match status" value="1"/>
</dbReference>
<feature type="transmembrane region" description="Helical" evidence="9">
    <location>
        <begin position="235"/>
        <end position="253"/>
    </location>
</feature>
<comment type="subcellular location">
    <subcellularLocation>
        <location evidence="1 9">Cell membrane</location>
        <topology evidence="1 9">Multi-pass membrane protein</topology>
    </subcellularLocation>
</comment>
<comment type="similarity">
    <text evidence="2 9">Belongs to the branched chain amino acid transporter family.</text>
</comment>
<dbReference type="GO" id="GO:0005886">
    <property type="term" value="C:plasma membrane"/>
    <property type="evidence" value="ECO:0007669"/>
    <property type="project" value="UniProtKB-SubCell"/>
</dbReference>
<feature type="transmembrane region" description="Helical" evidence="9">
    <location>
        <begin position="78"/>
        <end position="100"/>
    </location>
</feature>
<evidence type="ECO:0000313" key="10">
    <source>
        <dbReference type="EMBL" id="GGG27260.1"/>
    </source>
</evidence>
<feature type="transmembrane region" description="Helical" evidence="9">
    <location>
        <begin position="346"/>
        <end position="367"/>
    </location>
</feature>